<evidence type="ECO:0000313" key="1">
    <source>
        <dbReference type="EMBL" id="MEQ2544748.1"/>
    </source>
</evidence>
<name>A0ABV1GXT2_9BACT</name>
<sequence length="68" mass="8178">MTLEEAFSLLITQPLWYKNSEYIRQQAVRDKRLFLAGKSIPEDRMREYLRAAGWEQTQEEQWAEKDGK</sequence>
<gene>
    <name evidence="1" type="ORF">WMO46_07295</name>
</gene>
<comment type="caution">
    <text evidence="1">The sequence shown here is derived from an EMBL/GenBank/DDBJ whole genome shotgun (WGS) entry which is preliminary data.</text>
</comment>
<evidence type="ECO:0000313" key="2">
    <source>
        <dbReference type="Proteomes" id="UP001460202"/>
    </source>
</evidence>
<protein>
    <submittedName>
        <fullName evidence="1">Uncharacterized protein</fullName>
    </submittedName>
</protein>
<accession>A0ABV1GXT2</accession>
<keyword evidence="2" id="KW-1185">Reference proteome</keyword>
<organism evidence="1 2">
    <name type="scientific">Alistipes intestinihominis</name>
    <dbReference type="NCBI Taxonomy" id="3133172"/>
    <lineage>
        <taxon>Bacteria</taxon>
        <taxon>Pseudomonadati</taxon>
        <taxon>Bacteroidota</taxon>
        <taxon>Bacteroidia</taxon>
        <taxon>Bacteroidales</taxon>
        <taxon>Rikenellaceae</taxon>
        <taxon>Alistipes</taxon>
    </lineage>
</organism>
<dbReference type="RefSeq" id="WP_196017552.1">
    <property type="nucleotide sequence ID" value="NZ_JBBMFL010000006.1"/>
</dbReference>
<reference evidence="1 2" key="1">
    <citation type="submission" date="2024-03" db="EMBL/GenBank/DDBJ databases">
        <title>Human intestinal bacterial collection.</title>
        <authorList>
            <person name="Pauvert C."/>
            <person name="Hitch T.C.A."/>
            <person name="Clavel T."/>
        </authorList>
    </citation>
    <scope>NUCLEOTIDE SEQUENCE [LARGE SCALE GENOMIC DNA]</scope>
    <source>
        <strain evidence="1 2">CLA-KB-H122</strain>
    </source>
</reference>
<proteinExistence type="predicted"/>
<dbReference type="Proteomes" id="UP001460202">
    <property type="component" value="Unassembled WGS sequence"/>
</dbReference>
<dbReference type="EMBL" id="JBBMFL010000006">
    <property type="protein sequence ID" value="MEQ2544748.1"/>
    <property type="molecule type" value="Genomic_DNA"/>
</dbReference>